<dbReference type="InterPro" id="IPR050508">
    <property type="entry name" value="Methyltransf_Superfamily"/>
</dbReference>
<dbReference type="EMBL" id="QNVI01000069">
    <property type="protein sequence ID" value="TDA37590.1"/>
    <property type="molecule type" value="Genomic_DNA"/>
</dbReference>
<organism evidence="2 3">
    <name type="scientific">Thermoproteota archaeon</name>
    <dbReference type="NCBI Taxonomy" id="2056631"/>
    <lineage>
        <taxon>Archaea</taxon>
        <taxon>Thermoproteota</taxon>
    </lineage>
</organism>
<feature type="domain" description="Methyltransferase type 11" evidence="1">
    <location>
        <begin position="43"/>
        <end position="126"/>
    </location>
</feature>
<proteinExistence type="predicted"/>
<protein>
    <submittedName>
        <fullName evidence="2">SAM-dependent methyltransferase</fullName>
    </submittedName>
</protein>
<gene>
    <name evidence="2" type="ORF">DSO09_06725</name>
</gene>
<dbReference type="InterPro" id="IPR029063">
    <property type="entry name" value="SAM-dependent_MTases_sf"/>
</dbReference>
<dbReference type="GO" id="GO:0032259">
    <property type="term" value="P:methylation"/>
    <property type="evidence" value="ECO:0007669"/>
    <property type="project" value="UniProtKB-KW"/>
</dbReference>
<dbReference type="Proteomes" id="UP000317265">
    <property type="component" value="Unassembled WGS sequence"/>
</dbReference>
<accession>A0A523BAT3</accession>
<evidence type="ECO:0000313" key="2">
    <source>
        <dbReference type="EMBL" id="TDA37590.1"/>
    </source>
</evidence>
<evidence type="ECO:0000259" key="1">
    <source>
        <dbReference type="Pfam" id="PF08241"/>
    </source>
</evidence>
<dbReference type="PANTHER" id="PTHR42912">
    <property type="entry name" value="METHYLTRANSFERASE"/>
    <property type="match status" value="1"/>
</dbReference>
<keyword evidence="2" id="KW-0808">Transferase</keyword>
<dbReference type="SUPFAM" id="SSF53335">
    <property type="entry name" value="S-adenosyl-L-methionine-dependent methyltransferases"/>
    <property type="match status" value="1"/>
</dbReference>
<reference evidence="2 3" key="1">
    <citation type="journal article" date="2019" name="Nat. Microbiol.">
        <title>Expanding anaerobic alkane metabolism in the domain of Archaea.</title>
        <authorList>
            <person name="Wang Y."/>
            <person name="Wegener G."/>
            <person name="Hou J."/>
            <person name="Wang F."/>
            <person name="Xiao X."/>
        </authorList>
    </citation>
    <scope>NUCLEOTIDE SEQUENCE [LARGE SCALE GENOMIC DNA]</scope>
    <source>
        <strain evidence="2">WYZ-LMO11</strain>
    </source>
</reference>
<dbReference type="PANTHER" id="PTHR42912:SF80">
    <property type="entry name" value="METHYLTRANSFERASE DOMAIN-CONTAINING PROTEIN"/>
    <property type="match status" value="1"/>
</dbReference>
<evidence type="ECO:0000313" key="3">
    <source>
        <dbReference type="Proteomes" id="UP000317265"/>
    </source>
</evidence>
<keyword evidence="2" id="KW-0489">Methyltransferase</keyword>
<sequence>MLSWKAFDTYAKEYDAWYKENKEILESECKLIKSLDLKGFGIDIGVGTGIFAPFSNVSIGIDPAINMLKIAKSKGIEVIRASGEFVPFREKVFDFAIMIATLCFLERPREVLKEIHRILKDNGIFVACILPRNSKWGKLYEKKKLEGHRLYKFAHFYTVEEACSLINEMGFKVVMIRSTLRQPPGAFLHVEEPEDGFKDHGFSCIKAIKSK</sequence>
<dbReference type="AlphaFoldDB" id="A0A523BAT3"/>
<dbReference type="CDD" id="cd02440">
    <property type="entry name" value="AdoMet_MTases"/>
    <property type="match status" value="1"/>
</dbReference>
<dbReference type="Gene3D" id="3.40.50.150">
    <property type="entry name" value="Vaccinia Virus protein VP39"/>
    <property type="match status" value="1"/>
</dbReference>
<dbReference type="InterPro" id="IPR013216">
    <property type="entry name" value="Methyltransf_11"/>
</dbReference>
<dbReference type="GO" id="GO:0008757">
    <property type="term" value="F:S-adenosylmethionine-dependent methyltransferase activity"/>
    <property type="evidence" value="ECO:0007669"/>
    <property type="project" value="InterPro"/>
</dbReference>
<dbReference type="Pfam" id="PF08241">
    <property type="entry name" value="Methyltransf_11"/>
    <property type="match status" value="1"/>
</dbReference>
<comment type="caution">
    <text evidence="2">The sequence shown here is derived from an EMBL/GenBank/DDBJ whole genome shotgun (WGS) entry which is preliminary data.</text>
</comment>
<name>A0A523BAT3_9CREN</name>